<protein>
    <submittedName>
        <fullName evidence="4">Ndufs1 NADH-ubiquinone oxidoreductase subunit</fullName>
    </submittedName>
</protein>
<comment type="caution">
    <text evidence="4">The sequence shown here is derived from an EMBL/GenBank/DDBJ whole genome shotgun (WGS) entry which is preliminary data.</text>
</comment>
<dbReference type="Proteomes" id="UP001357485">
    <property type="component" value="Unassembled WGS sequence"/>
</dbReference>
<sequence>PTTWEEALIEIGNAYQKLSPKGNEFKAVAGHLIETESLVAMKDLANRLGSDNLALDQPQGDQPIAHGIDVRSNFAFNSKITGVEEADAILLIGTNPRHEAALLNARIRKQWLRSDLEIGLIGEDFESTFEYEKLGTDAASIKEALSGAFGKKLQSAKRPMII</sequence>
<feature type="domain" description="Molybdopterin oxidoreductase" evidence="3">
    <location>
        <begin position="2"/>
        <end position="162"/>
    </location>
</feature>
<keyword evidence="5" id="KW-1185">Reference proteome</keyword>
<dbReference type="InterPro" id="IPR050123">
    <property type="entry name" value="Prok_molybdopt-oxidoreductase"/>
</dbReference>
<evidence type="ECO:0000256" key="2">
    <source>
        <dbReference type="ARBA" id="ARBA00034078"/>
    </source>
</evidence>
<dbReference type="InterPro" id="IPR006656">
    <property type="entry name" value="Mopterin_OxRdtase"/>
</dbReference>
<dbReference type="SUPFAM" id="SSF53706">
    <property type="entry name" value="Formate dehydrogenase/DMSO reductase, domains 1-3"/>
    <property type="match status" value="1"/>
</dbReference>
<reference evidence="4 5" key="1">
    <citation type="submission" date="2023-08" db="EMBL/GenBank/DDBJ databases">
        <title>Black Yeasts Isolated from many extreme environments.</title>
        <authorList>
            <person name="Coleine C."/>
            <person name="Stajich J.E."/>
            <person name="Selbmann L."/>
        </authorList>
    </citation>
    <scope>NUCLEOTIDE SEQUENCE [LARGE SCALE GENOMIC DNA]</scope>
    <source>
        <strain evidence="4 5">CCFEE 536</strain>
    </source>
</reference>
<organism evidence="4 5">
    <name type="scientific">Cryomyces antarcticus</name>
    <dbReference type="NCBI Taxonomy" id="329879"/>
    <lineage>
        <taxon>Eukaryota</taxon>
        <taxon>Fungi</taxon>
        <taxon>Dikarya</taxon>
        <taxon>Ascomycota</taxon>
        <taxon>Pezizomycotina</taxon>
        <taxon>Dothideomycetes</taxon>
        <taxon>Dothideomycetes incertae sedis</taxon>
        <taxon>Cryomyces</taxon>
    </lineage>
</organism>
<evidence type="ECO:0000313" key="5">
    <source>
        <dbReference type="Proteomes" id="UP001357485"/>
    </source>
</evidence>
<accession>A0ABR0IU96</accession>
<dbReference type="PANTHER" id="PTHR43105">
    <property type="entry name" value="RESPIRATORY NITRATE REDUCTASE"/>
    <property type="match status" value="1"/>
</dbReference>
<dbReference type="Pfam" id="PF00384">
    <property type="entry name" value="Molybdopterin"/>
    <property type="match status" value="1"/>
</dbReference>
<evidence type="ECO:0000259" key="3">
    <source>
        <dbReference type="Pfam" id="PF00384"/>
    </source>
</evidence>
<evidence type="ECO:0000313" key="4">
    <source>
        <dbReference type="EMBL" id="KAK5045875.1"/>
    </source>
</evidence>
<dbReference type="PANTHER" id="PTHR43105:SF13">
    <property type="entry name" value="NADH-UBIQUINONE OXIDOREDUCTASE 75 KDA SUBUNIT, MITOCHONDRIAL"/>
    <property type="match status" value="1"/>
</dbReference>
<comment type="cofactor">
    <cofactor evidence="1">
        <name>[4Fe-4S] cluster</name>
        <dbReference type="ChEBI" id="CHEBI:49883"/>
    </cofactor>
</comment>
<name>A0ABR0IU96_9PEZI</name>
<evidence type="ECO:0000256" key="1">
    <source>
        <dbReference type="ARBA" id="ARBA00001966"/>
    </source>
</evidence>
<feature type="non-terminal residue" evidence="4">
    <location>
        <position position="162"/>
    </location>
</feature>
<gene>
    <name evidence="4" type="primary">NdufS1_3</name>
    <name evidence="4" type="ORF">LTR16_011342</name>
</gene>
<proteinExistence type="predicted"/>
<feature type="non-terminal residue" evidence="4">
    <location>
        <position position="1"/>
    </location>
</feature>
<comment type="cofactor">
    <cofactor evidence="2">
        <name>[2Fe-2S] cluster</name>
        <dbReference type="ChEBI" id="CHEBI:190135"/>
    </cofactor>
</comment>
<dbReference type="EMBL" id="JAVRRA010028104">
    <property type="protein sequence ID" value="KAK5045875.1"/>
    <property type="molecule type" value="Genomic_DNA"/>
</dbReference>